<dbReference type="PANTHER" id="PTHR44229:SF4">
    <property type="entry name" value="15-HYDROXYPROSTAGLANDIN DEHYDROGENASE [NAD(+)]"/>
    <property type="match status" value="1"/>
</dbReference>
<sequence length="325" mass="35691">MVATPLRTALKPYKLPRFKLEGKTAIITGAGHGIGLSLTKLLLKRSVTVVLADTHLSTEARALLSTNPPVALYKQTDVSSPASLKALFEFHRKELGKEADIVVPNAGVYEPEWSNFWGEEREEGAESLQRDAGGQMVMGGGYYKSLRVNLGHPLFATRLAIEGFLRERKEGRVVCVSSIAAQIPNILTPLYCAAKAGINHFVRTLAPLDERLNFRITACAPGLVRTPLWTAPEHADKLAWIDQEKDTWIEPEEVAACIVELIEGNFYKGGSVVEVTKGQRREVQCYNDPGPQGKSISLSRGNDHVEELLKGLEAKLGRGYLEGFT</sequence>
<dbReference type="InterPro" id="IPR002347">
    <property type="entry name" value="SDR_fam"/>
</dbReference>
<evidence type="ECO:0000256" key="1">
    <source>
        <dbReference type="ARBA" id="ARBA00006484"/>
    </source>
</evidence>
<dbReference type="SUPFAM" id="SSF51735">
    <property type="entry name" value="NAD(P)-binding Rossmann-fold domains"/>
    <property type="match status" value="1"/>
</dbReference>
<evidence type="ECO:0000256" key="2">
    <source>
        <dbReference type="ARBA" id="ARBA00022857"/>
    </source>
</evidence>
<evidence type="ECO:0000313" key="6">
    <source>
        <dbReference type="Proteomes" id="UP000275078"/>
    </source>
</evidence>
<dbReference type="PROSITE" id="PS00061">
    <property type="entry name" value="ADH_SHORT"/>
    <property type="match status" value="1"/>
</dbReference>
<dbReference type="InterPro" id="IPR020904">
    <property type="entry name" value="Sc_DH/Rdtase_CS"/>
</dbReference>
<dbReference type="OrthoDB" id="5296at2759"/>
<dbReference type="GO" id="GO:0016616">
    <property type="term" value="F:oxidoreductase activity, acting on the CH-OH group of donors, NAD or NADP as acceptor"/>
    <property type="evidence" value="ECO:0007669"/>
    <property type="project" value="TreeGrafter"/>
</dbReference>
<dbReference type="STRING" id="1160509.A0A3N4IF39"/>
<dbReference type="Pfam" id="PF00106">
    <property type="entry name" value="adh_short"/>
    <property type="match status" value="1"/>
</dbReference>
<dbReference type="EMBL" id="ML119665">
    <property type="protein sequence ID" value="RPA83308.1"/>
    <property type="molecule type" value="Genomic_DNA"/>
</dbReference>
<dbReference type="Proteomes" id="UP000275078">
    <property type="component" value="Unassembled WGS sequence"/>
</dbReference>
<evidence type="ECO:0000256" key="4">
    <source>
        <dbReference type="RuleBase" id="RU000363"/>
    </source>
</evidence>
<name>A0A3N4IF39_ASCIM</name>
<keyword evidence="3" id="KW-0560">Oxidoreductase</keyword>
<protein>
    <submittedName>
        <fullName evidence="5">NAD(P)-binding protein</fullName>
    </submittedName>
</protein>
<evidence type="ECO:0000256" key="3">
    <source>
        <dbReference type="ARBA" id="ARBA00023002"/>
    </source>
</evidence>
<dbReference type="PRINTS" id="PR00080">
    <property type="entry name" value="SDRFAMILY"/>
</dbReference>
<dbReference type="Gene3D" id="3.40.50.720">
    <property type="entry name" value="NAD(P)-binding Rossmann-like Domain"/>
    <property type="match status" value="1"/>
</dbReference>
<gene>
    <name evidence="5" type="ORF">BJ508DRAFT_413508</name>
</gene>
<dbReference type="PANTHER" id="PTHR44229">
    <property type="entry name" value="15-HYDROXYPROSTAGLANDIN DEHYDROGENASE [NAD(+)]"/>
    <property type="match status" value="1"/>
</dbReference>
<accession>A0A3N4IF39</accession>
<dbReference type="GO" id="GO:0005737">
    <property type="term" value="C:cytoplasm"/>
    <property type="evidence" value="ECO:0007669"/>
    <property type="project" value="TreeGrafter"/>
</dbReference>
<keyword evidence="2" id="KW-0521">NADP</keyword>
<dbReference type="AlphaFoldDB" id="A0A3N4IF39"/>
<dbReference type="InterPro" id="IPR036291">
    <property type="entry name" value="NAD(P)-bd_dom_sf"/>
</dbReference>
<keyword evidence="6" id="KW-1185">Reference proteome</keyword>
<comment type="similarity">
    <text evidence="1 4">Belongs to the short-chain dehydrogenases/reductases (SDR) family.</text>
</comment>
<organism evidence="5 6">
    <name type="scientific">Ascobolus immersus RN42</name>
    <dbReference type="NCBI Taxonomy" id="1160509"/>
    <lineage>
        <taxon>Eukaryota</taxon>
        <taxon>Fungi</taxon>
        <taxon>Dikarya</taxon>
        <taxon>Ascomycota</taxon>
        <taxon>Pezizomycotina</taxon>
        <taxon>Pezizomycetes</taxon>
        <taxon>Pezizales</taxon>
        <taxon>Ascobolaceae</taxon>
        <taxon>Ascobolus</taxon>
    </lineage>
</organism>
<evidence type="ECO:0000313" key="5">
    <source>
        <dbReference type="EMBL" id="RPA83308.1"/>
    </source>
</evidence>
<dbReference type="PRINTS" id="PR00081">
    <property type="entry name" value="GDHRDH"/>
</dbReference>
<reference evidence="5 6" key="1">
    <citation type="journal article" date="2018" name="Nat. Ecol. Evol.">
        <title>Pezizomycetes genomes reveal the molecular basis of ectomycorrhizal truffle lifestyle.</title>
        <authorList>
            <person name="Murat C."/>
            <person name="Payen T."/>
            <person name="Noel B."/>
            <person name="Kuo A."/>
            <person name="Morin E."/>
            <person name="Chen J."/>
            <person name="Kohler A."/>
            <person name="Krizsan K."/>
            <person name="Balestrini R."/>
            <person name="Da Silva C."/>
            <person name="Montanini B."/>
            <person name="Hainaut M."/>
            <person name="Levati E."/>
            <person name="Barry K.W."/>
            <person name="Belfiori B."/>
            <person name="Cichocki N."/>
            <person name="Clum A."/>
            <person name="Dockter R.B."/>
            <person name="Fauchery L."/>
            <person name="Guy J."/>
            <person name="Iotti M."/>
            <person name="Le Tacon F."/>
            <person name="Lindquist E.A."/>
            <person name="Lipzen A."/>
            <person name="Malagnac F."/>
            <person name="Mello A."/>
            <person name="Molinier V."/>
            <person name="Miyauchi S."/>
            <person name="Poulain J."/>
            <person name="Riccioni C."/>
            <person name="Rubini A."/>
            <person name="Sitrit Y."/>
            <person name="Splivallo R."/>
            <person name="Traeger S."/>
            <person name="Wang M."/>
            <person name="Zifcakova L."/>
            <person name="Wipf D."/>
            <person name="Zambonelli A."/>
            <person name="Paolocci F."/>
            <person name="Nowrousian M."/>
            <person name="Ottonello S."/>
            <person name="Baldrian P."/>
            <person name="Spatafora J.W."/>
            <person name="Henrissat B."/>
            <person name="Nagy L.G."/>
            <person name="Aury J.M."/>
            <person name="Wincker P."/>
            <person name="Grigoriev I.V."/>
            <person name="Bonfante P."/>
            <person name="Martin F.M."/>
        </authorList>
    </citation>
    <scope>NUCLEOTIDE SEQUENCE [LARGE SCALE GENOMIC DNA]</scope>
    <source>
        <strain evidence="5 6">RN42</strain>
    </source>
</reference>
<proteinExistence type="inferred from homology"/>